<evidence type="ECO:0000256" key="10">
    <source>
        <dbReference type="HAMAP-Rule" id="MF_01499"/>
    </source>
</evidence>
<comment type="similarity">
    <text evidence="10">Belongs to the adenylate cyclase family. DacA/CdaA subfamily.</text>
</comment>
<dbReference type="GO" id="GO:0005524">
    <property type="term" value="F:ATP binding"/>
    <property type="evidence" value="ECO:0007669"/>
    <property type="project" value="UniProtKB-UniRule"/>
</dbReference>
<evidence type="ECO:0000256" key="3">
    <source>
        <dbReference type="ARBA" id="ARBA00022679"/>
    </source>
</evidence>
<dbReference type="InterPro" id="IPR014046">
    <property type="entry name" value="C-di-AMP_synthase"/>
</dbReference>
<dbReference type="GO" id="GO:0006171">
    <property type="term" value="P:cAMP biosynthetic process"/>
    <property type="evidence" value="ECO:0007669"/>
    <property type="project" value="InterPro"/>
</dbReference>
<keyword evidence="5 10" id="KW-0548">Nucleotidyltransferase</keyword>
<evidence type="ECO:0000313" key="13">
    <source>
        <dbReference type="Proteomes" id="UP000178435"/>
    </source>
</evidence>
<dbReference type="InterPro" id="IPR050338">
    <property type="entry name" value="DisA"/>
</dbReference>
<dbReference type="NCBIfam" id="TIGR00159">
    <property type="entry name" value="diadenylate cyclase CdaA"/>
    <property type="match status" value="1"/>
</dbReference>
<dbReference type="PIRSF" id="PIRSF004793">
    <property type="entry name" value="UCP004793"/>
    <property type="match status" value="1"/>
</dbReference>
<dbReference type="EC" id="2.7.7.85" evidence="10"/>
<feature type="transmembrane region" description="Helical" evidence="10">
    <location>
        <begin position="12"/>
        <end position="30"/>
    </location>
</feature>
<dbReference type="EMBL" id="MGDF01000021">
    <property type="protein sequence ID" value="OGL47040.1"/>
    <property type="molecule type" value="Genomic_DNA"/>
</dbReference>
<evidence type="ECO:0000256" key="9">
    <source>
        <dbReference type="ARBA" id="ARBA00023136"/>
    </source>
</evidence>
<sequence length="262" mass="29274">MTLPFGLTYFDLLKNAADIILIAFIFYKLLSFLKGSRAIQMVFGLILLGIVYLISKYLNLSTTNWILQNFWSVILIAVIILFQPELRRMLAEVGQRPILSSFFKYEETQAMGEVVKATLSLTKSKIGALIVLERETRLRPYIEVGTIITSRVNEELLKAIFQPHSPLHDGAVIIGGNRIFAVGCYLPLSLNADISKFLGTRHRAGIGITEETDAVAIIVSEETGNISLAVEGKLYSNLNENSLREHLQMLFTAPKKKGKGKR</sequence>
<keyword evidence="3 10" id="KW-0808">Transferase</keyword>
<evidence type="ECO:0000259" key="11">
    <source>
        <dbReference type="PROSITE" id="PS51794"/>
    </source>
</evidence>
<proteinExistence type="inferred from homology"/>
<keyword evidence="2 10" id="KW-1003">Cell membrane</keyword>
<evidence type="ECO:0000256" key="8">
    <source>
        <dbReference type="ARBA" id="ARBA00022989"/>
    </source>
</evidence>
<dbReference type="Pfam" id="PF02457">
    <property type="entry name" value="DAC"/>
    <property type="match status" value="1"/>
</dbReference>
<keyword evidence="4 10" id="KW-0812">Transmembrane</keyword>
<evidence type="ECO:0000256" key="6">
    <source>
        <dbReference type="ARBA" id="ARBA00022741"/>
    </source>
</evidence>
<dbReference type="InterPro" id="IPR003390">
    <property type="entry name" value="DNA_integrity_scan_DisA_N"/>
</dbReference>
<evidence type="ECO:0000256" key="4">
    <source>
        <dbReference type="ARBA" id="ARBA00022692"/>
    </source>
</evidence>
<dbReference type="Pfam" id="PF19293">
    <property type="entry name" value="CdaA_N"/>
    <property type="match status" value="1"/>
</dbReference>
<name>A0A1F7S040_9BACT</name>
<dbReference type="InterPro" id="IPR045585">
    <property type="entry name" value="CdaA_N"/>
</dbReference>
<keyword evidence="7 10" id="KW-0067">ATP-binding</keyword>
<organism evidence="12 13">
    <name type="scientific">Candidatus Schekmanbacteria bacterium RBG_16_38_11</name>
    <dbReference type="NCBI Taxonomy" id="1817880"/>
    <lineage>
        <taxon>Bacteria</taxon>
        <taxon>Candidatus Schekmaniibacteriota</taxon>
    </lineage>
</organism>
<evidence type="ECO:0000256" key="1">
    <source>
        <dbReference type="ARBA" id="ARBA00000877"/>
    </source>
</evidence>
<comment type="catalytic activity">
    <reaction evidence="1 10">
        <text>2 ATP = 3',3'-c-di-AMP + 2 diphosphate</text>
        <dbReference type="Rhea" id="RHEA:35655"/>
        <dbReference type="ChEBI" id="CHEBI:30616"/>
        <dbReference type="ChEBI" id="CHEBI:33019"/>
        <dbReference type="ChEBI" id="CHEBI:71500"/>
        <dbReference type="EC" id="2.7.7.85"/>
    </reaction>
</comment>
<feature type="domain" description="DAC" evidence="11">
    <location>
        <begin position="83"/>
        <end position="240"/>
    </location>
</feature>
<gene>
    <name evidence="10" type="primary">dacA</name>
    <name evidence="12" type="ORF">A2149_01605</name>
</gene>
<dbReference type="Gene3D" id="3.40.1700.10">
    <property type="entry name" value="DNA integrity scanning protein, DisA, N-terminal domain"/>
    <property type="match status" value="1"/>
</dbReference>
<protein>
    <recommendedName>
        <fullName evidence="10">Diadenylate cyclase</fullName>
        <shortName evidence="10">DAC</shortName>
        <ecNumber evidence="10">2.7.7.85</ecNumber>
    </recommendedName>
    <alternativeName>
        <fullName evidence="10">Cyclic-di-AMP synthase</fullName>
        <shortName evidence="10">c-di-AMP synthase</shortName>
    </alternativeName>
</protein>
<keyword evidence="9 10" id="KW-0472">Membrane</keyword>
<keyword evidence="8 10" id="KW-1133">Transmembrane helix</keyword>
<dbReference type="GO" id="GO:0004016">
    <property type="term" value="F:adenylate cyclase activity"/>
    <property type="evidence" value="ECO:0007669"/>
    <property type="project" value="UniProtKB-UniRule"/>
</dbReference>
<dbReference type="InterPro" id="IPR036888">
    <property type="entry name" value="DNA_integrity_DisA_N_sf"/>
</dbReference>
<dbReference type="PANTHER" id="PTHR34185:SF1">
    <property type="entry name" value="DIADENYLATE CYCLASE"/>
    <property type="match status" value="1"/>
</dbReference>
<evidence type="ECO:0000256" key="2">
    <source>
        <dbReference type="ARBA" id="ARBA00022475"/>
    </source>
</evidence>
<evidence type="ECO:0000256" key="7">
    <source>
        <dbReference type="ARBA" id="ARBA00022840"/>
    </source>
</evidence>
<comment type="function">
    <text evidence="10">Catalyzes the condensation of 2 ATP molecules into cyclic di-AMP (c-di-AMP), a second messenger used to regulate differing processes in different bacteria.</text>
</comment>
<accession>A0A1F7S040</accession>
<evidence type="ECO:0000313" key="12">
    <source>
        <dbReference type="EMBL" id="OGL47040.1"/>
    </source>
</evidence>
<dbReference type="HAMAP" id="MF_01499">
    <property type="entry name" value="DacA"/>
    <property type="match status" value="1"/>
</dbReference>
<reference evidence="12 13" key="1">
    <citation type="journal article" date="2016" name="Nat. Commun.">
        <title>Thousands of microbial genomes shed light on interconnected biogeochemical processes in an aquifer system.</title>
        <authorList>
            <person name="Anantharaman K."/>
            <person name="Brown C.T."/>
            <person name="Hug L.A."/>
            <person name="Sharon I."/>
            <person name="Castelle C.J."/>
            <person name="Probst A.J."/>
            <person name="Thomas B.C."/>
            <person name="Singh A."/>
            <person name="Wilkins M.J."/>
            <person name="Karaoz U."/>
            <person name="Brodie E.L."/>
            <person name="Williams K.H."/>
            <person name="Hubbard S.S."/>
            <person name="Banfield J.F."/>
        </authorList>
    </citation>
    <scope>NUCLEOTIDE SEQUENCE [LARGE SCALE GENOMIC DNA]</scope>
</reference>
<dbReference type="GO" id="GO:0106408">
    <property type="term" value="F:diadenylate cyclase activity"/>
    <property type="evidence" value="ECO:0007669"/>
    <property type="project" value="UniProtKB-EC"/>
</dbReference>
<evidence type="ECO:0000256" key="5">
    <source>
        <dbReference type="ARBA" id="ARBA00022695"/>
    </source>
</evidence>
<dbReference type="PANTHER" id="PTHR34185">
    <property type="entry name" value="DIADENYLATE CYCLASE"/>
    <property type="match status" value="1"/>
</dbReference>
<dbReference type="SUPFAM" id="SSF143597">
    <property type="entry name" value="YojJ-like"/>
    <property type="match status" value="1"/>
</dbReference>
<dbReference type="AlphaFoldDB" id="A0A1F7S040"/>
<dbReference type="FunFam" id="3.40.1700.10:FF:000002">
    <property type="entry name" value="Diadenylate cyclase"/>
    <property type="match status" value="1"/>
</dbReference>
<keyword evidence="6 10" id="KW-0547">Nucleotide-binding</keyword>
<comment type="subunit">
    <text evidence="10">Probably a homodimer.</text>
</comment>
<dbReference type="InterPro" id="IPR034701">
    <property type="entry name" value="CdaA"/>
</dbReference>
<dbReference type="Proteomes" id="UP000178435">
    <property type="component" value="Unassembled WGS sequence"/>
</dbReference>
<dbReference type="PROSITE" id="PS51794">
    <property type="entry name" value="DAC"/>
    <property type="match status" value="1"/>
</dbReference>
<feature type="transmembrane region" description="Helical" evidence="10">
    <location>
        <begin position="65"/>
        <end position="82"/>
    </location>
</feature>
<feature type="transmembrane region" description="Helical" evidence="10">
    <location>
        <begin position="42"/>
        <end position="59"/>
    </location>
</feature>
<comment type="caution">
    <text evidence="10">Lacks conserved residue(s) required for the propagation of feature annotation.</text>
</comment>
<comment type="caution">
    <text evidence="12">The sequence shown here is derived from an EMBL/GenBank/DDBJ whole genome shotgun (WGS) entry which is preliminary data.</text>
</comment>